<dbReference type="Pfam" id="PF02902">
    <property type="entry name" value="Peptidase_C48"/>
    <property type="match status" value="1"/>
</dbReference>
<dbReference type="InterPro" id="IPR003653">
    <property type="entry name" value="Peptidase_C48_C"/>
</dbReference>
<evidence type="ECO:0000256" key="2">
    <source>
        <dbReference type="ARBA" id="ARBA00022670"/>
    </source>
</evidence>
<evidence type="ECO:0000313" key="7">
    <source>
        <dbReference type="Proteomes" id="UP000682877"/>
    </source>
</evidence>
<dbReference type="Pfam" id="PF09331">
    <property type="entry name" value="DUF1985"/>
    <property type="match status" value="1"/>
</dbReference>
<evidence type="ECO:0000256" key="4">
    <source>
        <dbReference type="SAM" id="MobiDB-lite"/>
    </source>
</evidence>
<dbReference type="InterPro" id="IPR038765">
    <property type="entry name" value="Papain-like_cys_pep_sf"/>
</dbReference>
<dbReference type="InterPro" id="IPR015410">
    <property type="entry name" value="DUF1985"/>
</dbReference>
<gene>
    <name evidence="6" type="ORF">AARE701A_LOCUS11009</name>
</gene>
<evidence type="ECO:0000259" key="5">
    <source>
        <dbReference type="PROSITE" id="PS50600"/>
    </source>
</evidence>
<keyword evidence="7" id="KW-1185">Reference proteome</keyword>
<evidence type="ECO:0000256" key="3">
    <source>
        <dbReference type="ARBA" id="ARBA00022801"/>
    </source>
</evidence>
<feature type="compositionally biased region" description="Polar residues" evidence="4">
    <location>
        <begin position="517"/>
        <end position="527"/>
    </location>
</feature>
<dbReference type="SUPFAM" id="SSF54001">
    <property type="entry name" value="Cysteine proteinases"/>
    <property type="match status" value="1"/>
</dbReference>
<name>A0A8S2AFJ4_ARAAE</name>
<comment type="similarity">
    <text evidence="1">Belongs to the peptidase C48 family.</text>
</comment>
<evidence type="ECO:0000313" key="6">
    <source>
        <dbReference type="EMBL" id="CAE6040631.1"/>
    </source>
</evidence>
<dbReference type="GO" id="GO:0006508">
    <property type="term" value="P:proteolysis"/>
    <property type="evidence" value="ECO:0007669"/>
    <property type="project" value="UniProtKB-KW"/>
</dbReference>
<dbReference type="AlphaFoldDB" id="A0A8S2AFJ4"/>
<keyword evidence="2" id="KW-0645">Protease</keyword>
<dbReference type="Gene3D" id="3.40.395.10">
    <property type="entry name" value="Adenoviral Proteinase, Chain A"/>
    <property type="match status" value="1"/>
</dbReference>
<feature type="region of interest" description="Disordered" evidence="4">
    <location>
        <begin position="487"/>
        <end position="548"/>
    </location>
</feature>
<keyword evidence="3" id="KW-0378">Hydrolase</keyword>
<evidence type="ECO:0000256" key="1">
    <source>
        <dbReference type="ARBA" id="ARBA00005234"/>
    </source>
</evidence>
<sequence length="818" mass="90081">MADVDLPSRLFADCEEPAGDRVNQYFKLHTIKTVLKALQPEELDLIRPCFGKLLDVYSKPVFSGKLAHFLLTRQLNVVKRHEIWVVFAGKPFRFSLREFGLVTGLNCNPIPPIDRSLTKCPPGVIPYWFTLFGGEENFTGEMLLAKLRRPKALTSELRVKYACLFLVDGLLGRRSYHMKIPRSHAELIRDLDTFLAYPWGRYSFDMTMRCIKSRSLSQLAQSTVAVQGFIHALVLTFVEAVPAVVSAVGDCTDPESGDEDVFPVISLNLDTVWLLDGKGKVEVLSIIPSDDAVAGLEDCSWSDEVSDPAVDLMLRQIADGVQFRRDMFQGGVRGSDVQVDPPPRVTTNGKRKTRSKTSQCTASKAESSRAKKSKARSGGRTRCPPPEPTTSILESVSALIRDGLREGQSDVYATVCVEMKAMELRLERCLKENVCAAVSAALSARVVDNVLGDLAYGYEQHRSQPSPSLHPTHNHPNANKTAVHAQPLVDGTSNGDGMGEELTVPPANVSRPEGDSSVGTTEASSRTRVSDEDTGCQVDTAGDVASPVQGGAEHGIAPMSEKFQKLMVTLTPTMKFSFGEGLVLKDSQLLSIPTVIPPDTPQVMDACVSVLRDSLFQNTDPDTDPRADLLPCKFYGTLASVHGKFKKCKCKSSFEFEESFLADVSSRFKLTGRSWLSHVDSLLAPFNIDKNRWVGVLVHLPSHTLTVFDPTAAVRRGTRLKPELDFICQMFPYLVRKVGDNELTKNFPLHPLTFDRNTHVAQASDVANSGMLSLLFLEAHATGGLDKVYLVTERDMRQRAEQLVVEMYEHCFGDLGAA</sequence>
<dbReference type="EMBL" id="LR999454">
    <property type="protein sequence ID" value="CAE6040631.1"/>
    <property type="molecule type" value="Genomic_DNA"/>
</dbReference>
<dbReference type="PANTHER" id="PTHR48449:SF2">
    <property type="entry name" value="UBIQUITIN-LIKE PROTEASE FAMILY PROFILE DOMAIN-CONTAINING PROTEIN"/>
    <property type="match status" value="1"/>
</dbReference>
<proteinExistence type="inferred from homology"/>
<dbReference type="PANTHER" id="PTHR48449">
    <property type="entry name" value="DUF1985 DOMAIN-CONTAINING PROTEIN"/>
    <property type="match status" value="1"/>
</dbReference>
<dbReference type="PROSITE" id="PS50600">
    <property type="entry name" value="ULP_PROTEASE"/>
    <property type="match status" value="1"/>
</dbReference>
<feature type="compositionally biased region" description="Basic residues" evidence="4">
    <location>
        <begin position="370"/>
        <end position="379"/>
    </location>
</feature>
<organism evidence="6 7">
    <name type="scientific">Arabidopsis arenosa</name>
    <name type="common">Sand rock-cress</name>
    <name type="synonym">Cardaminopsis arenosa</name>
    <dbReference type="NCBI Taxonomy" id="38785"/>
    <lineage>
        <taxon>Eukaryota</taxon>
        <taxon>Viridiplantae</taxon>
        <taxon>Streptophyta</taxon>
        <taxon>Embryophyta</taxon>
        <taxon>Tracheophyta</taxon>
        <taxon>Spermatophyta</taxon>
        <taxon>Magnoliopsida</taxon>
        <taxon>eudicotyledons</taxon>
        <taxon>Gunneridae</taxon>
        <taxon>Pentapetalae</taxon>
        <taxon>rosids</taxon>
        <taxon>malvids</taxon>
        <taxon>Brassicales</taxon>
        <taxon>Brassicaceae</taxon>
        <taxon>Camelineae</taxon>
        <taxon>Arabidopsis</taxon>
    </lineage>
</organism>
<feature type="region of interest" description="Disordered" evidence="4">
    <location>
        <begin position="332"/>
        <end position="391"/>
    </location>
</feature>
<dbReference type="Proteomes" id="UP000682877">
    <property type="component" value="Chromosome 4"/>
</dbReference>
<feature type="domain" description="Ubiquitin-like protease family profile" evidence="5">
    <location>
        <begin position="580"/>
        <end position="780"/>
    </location>
</feature>
<protein>
    <recommendedName>
        <fullName evidence="5">Ubiquitin-like protease family profile domain-containing protein</fullName>
    </recommendedName>
</protein>
<accession>A0A8S2AFJ4</accession>
<dbReference type="GO" id="GO:0008234">
    <property type="term" value="F:cysteine-type peptidase activity"/>
    <property type="evidence" value="ECO:0007669"/>
    <property type="project" value="InterPro"/>
</dbReference>
<reference evidence="6" key="1">
    <citation type="submission" date="2021-01" db="EMBL/GenBank/DDBJ databases">
        <authorList>
            <person name="Bezrukov I."/>
        </authorList>
    </citation>
    <scope>NUCLEOTIDE SEQUENCE</scope>
</reference>